<reference evidence="3 4" key="1">
    <citation type="submission" date="2018-08" db="EMBL/GenBank/DDBJ databases">
        <title>Recombination of ecologically and evolutionarily significant loci maintains genetic cohesion in the Pseudomonas syringae species complex.</title>
        <authorList>
            <person name="Dillon M."/>
            <person name="Thakur S."/>
            <person name="Almeida R.N.D."/>
            <person name="Weir B.S."/>
            <person name="Guttman D.S."/>
        </authorList>
    </citation>
    <scope>NUCLEOTIDE SEQUENCE [LARGE SCALE GENOMIC DNA]</scope>
    <source>
        <strain evidence="2 4">ICMP 13052</strain>
        <strain evidence="1 3">ICMP 4330</strain>
    </source>
</reference>
<proteinExistence type="predicted"/>
<name>A0A0P9PUN0_9PSED</name>
<organism evidence="2 4">
    <name type="scientific">Pseudomonas syringae pv. delphinii</name>
    <dbReference type="NCBI Taxonomy" id="192088"/>
    <lineage>
        <taxon>Bacteria</taxon>
        <taxon>Pseudomonadati</taxon>
        <taxon>Pseudomonadota</taxon>
        <taxon>Gammaproteobacteria</taxon>
        <taxon>Pseudomonadales</taxon>
        <taxon>Pseudomonadaceae</taxon>
        <taxon>Pseudomonas</taxon>
    </lineage>
</organism>
<gene>
    <name evidence="2" type="ORF">ALQ08_102481</name>
    <name evidence="1" type="ORF">ALQ28_102323</name>
</gene>
<accession>A0A0P9PUN0</accession>
<evidence type="ECO:0000313" key="1">
    <source>
        <dbReference type="EMBL" id="RMP09379.1"/>
    </source>
</evidence>
<comment type="caution">
    <text evidence="2">The sequence shown here is derived from an EMBL/GenBank/DDBJ whole genome shotgun (WGS) entry which is preliminary data.</text>
</comment>
<evidence type="ECO:0000313" key="4">
    <source>
        <dbReference type="Proteomes" id="UP000269044"/>
    </source>
</evidence>
<sequence length="88" mass="10231">MLSSQRRTGTHPARYFDRHFQLPALPDEVDVFALAMELGDRVYTRSVQLHDEITPRMAEEGMRVFDAYLGLYFPVFLGGKLVKYKNHL</sequence>
<dbReference type="Proteomes" id="UP000269044">
    <property type="component" value="Unassembled WGS sequence"/>
</dbReference>
<dbReference type="EMBL" id="RBQG01000267">
    <property type="protein sequence ID" value="RMP09379.1"/>
    <property type="molecule type" value="Genomic_DNA"/>
</dbReference>
<evidence type="ECO:0000313" key="3">
    <source>
        <dbReference type="Proteomes" id="UP000267908"/>
    </source>
</evidence>
<dbReference type="Proteomes" id="UP000267908">
    <property type="component" value="Unassembled WGS sequence"/>
</dbReference>
<dbReference type="EMBL" id="RBRA01000216">
    <property type="protein sequence ID" value="RMQ21743.1"/>
    <property type="molecule type" value="Genomic_DNA"/>
</dbReference>
<protein>
    <submittedName>
        <fullName evidence="2">Regulatory protein, TetR</fullName>
    </submittedName>
</protein>
<dbReference type="AlphaFoldDB" id="A0A0P9PUN0"/>
<evidence type="ECO:0000313" key="2">
    <source>
        <dbReference type="EMBL" id="RMQ21743.1"/>
    </source>
</evidence>